<evidence type="ECO:0000313" key="3">
    <source>
        <dbReference type="EMBL" id="PYE53908.1"/>
    </source>
</evidence>
<feature type="domain" description="Orc1-like AAA ATPase" evidence="2">
    <location>
        <begin position="4"/>
        <end position="134"/>
    </location>
</feature>
<comment type="caution">
    <text evidence="3">The sequence shown here is derived from an EMBL/GenBank/DDBJ whole genome shotgun (WGS) entry which is preliminary data.</text>
</comment>
<keyword evidence="4" id="KW-1185">Reference proteome</keyword>
<dbReference type="InterPro" id="IPR011990">
    <property type="entry name" value="TPR-like_helical_dom_sf"/>
</dbReference>
<dbReference type="Gene3D" id="1.10.10.10">
    <property type="entry name" value="Winged helix-like DNA-binding domain superfamily/Winged helix DNA-binding domain"/>
    <property type="match status" value="1"/>
</dbReference>
<dbReference type="EMBL" id="QJSX01000007">
    <property type="protein sequence ID" value="PYE53908.1"/>
    <property type="molecule type" value="Genomic_DNA"/>
</dbReference>
<accession>A0A318S847</accession>
<organism evidence="3 4">
    <name type="scientific">Deinococcus yavapaiensis KR-236</name>
    <dbReference type="NCBI Taxonomy" id="694435"/>
    <lineage>
        <taxon>Bacteria</taxon>
        <taxon>Thermotogati</taxon>
        <taxon>Deinococcota</taxon>
        <taxon>Deinococci</taxon>
        <taxon>Deinococcales</taxon>
        <taxon>Deinococcaceae</taxon>
        <taxon>Deinococcus</taxon>
    </lineage>
</organism>
<dbReference type="SUPFAM" id="SSF48452">
    <property type="entry name" value="TPR-like"/>
    <property type="match status" value="2"/>
</dbReference>
<dbReference type="RefSeq" id="WP_110886809.1">
    <property type="nucleotide sequence ID" value="NZ_QJSX01000007.1"/>
</dbReference>
<dbReference type="SMART" id="SM00028">
    <property type="entry name" value="TPR"/>
    <property type="match status" value="3"/>
</dbReference>
<gene>
    <name evidence="3" type="ORF">DES52_107166</name>
</gene>
<feature type="region of interest" description="Disordered" evidence="1">
    <location>
        <begin position="803"/>
        <end position="829"/>
    </location>
</feature>
<proteinExistence type="predicted"/>
<dbReference type="SUPFAM" id="SSF52540">
    <property type="entry name" value="P-loop containing nucleoside triphosphate hydrolases"/>
    <property type="match status" value="1"/>
</dbReference>
<feature type="compositionally biased region" description="Basic and acidic residues" evidence="1">
    <location>
        <begin position="803"/>
        <end position="821"/>
    </location>
</feature>
<evidence type="ECO:0000313" key="4">
    <source>
        <dbReference type="Proteomes" id="UP000248326"/>
    </source>
</evidence>
<evidence type="ECO:0000259" key="2">
    <source>
        <dbReference type="Pfam" id="PF13191"/>
    </source>
</evidence>
<dbReference type="Pfam" id="PF13191">
    <property type="entry name" value="AAA_16"/>
    <property type="match status" value="1"/>
</dbReference>
<dbReference type="Pfam" id="PF13424">
    <property type="entry name" value="TPR_12"/>
    <property type="match status" value="1"/>
</dbReference>
<protein>
    <submittedName>
        <fullName evidence="3">Tetratricopeptide repeat protein</fullName>
    </submittedName>
</protein>
<name>A0A318S847_9DEIO</name>
<dbReference type="InterPro" id="IPR019734">
    <property type="entry name" value="TPR_rpt"/>
</dbReference>
<evidence type="ECO:0000256" key="1">
    <source>
        <dbReference type="SAM" id="MobiDB-lite"/>
    </source>
</evidence>
<dbReference type="AlphaFoldDB" id="A0A318S847"/>
<dbReference type="Proteomes" id="UP000248326">
    <property type="component" value="Unassembled WGS sequence"/>
</dbReference>
<sequence>MNPQLADLAVRMRALTARRSGLAVGLWGEPGIGKTHAARNLLLGTPCRSLSVPAATSPAELARSLHRPARLPAWVRRVLERLEAGEELENARAVDTLGAALAALSPFVLHLEDLHEADSGGQRRVASLASLIRRARGVGLLVTSRVPPPEELEPLRLWPLDRPESDALLEAEAASALPAEARAWLFGHAAGNPLFTLEYFRLLARQGHLWNDGHRWHWRAPQGDPTPVMVEALIEQAVLNASALPTLAEVIACRALLPVGADRALLVVLTGLTQEALTEAERELERQAVFSGGEFTHPLYRETALRTLLPQRRRRLARRALAAFGHDLPAASRFVEAAELDSEAAQDWLLRAADQRGAAGDEVGAARLWARSLRYATPEVAARRALAAASRLKEVDVPEATRLAEQAVQAPRQRSEALWLLSELLAAQGRGTLAEQRLMQLPSGEREGNAFWARVLTLRAQNNGRLLELLDEHPGVLAHADPSTACQVGRSLAYCGRATEAEAVARHLLARPGDDPGARIMGLKVLSVVAQVRADFTAMERLEREVLDLVRPTGNLRLIDAALFNRAMALGTLGRYREQTACLEEALKVCQDLGDPTASAIAQVALGSALSEAGEYQQAETLLQDARSFLESLDVSGYLVDCECALSALYQAWQPPHGRVLATRYARAALSHAQEFNDSRSLAESLPVAALAESWAGQPTSALALADQADALANQLDMPQMSRAAHAARGVALIALGRPDEGAEALRAAERLARDMGDLLAAHRTGLQLDRLHGDLASARKRLTWFERRGLGAGADLARRLFPDLKPTPERGAPRSKESIHGHPAQESLPAPLRLEALGTLRCGVAGQPRLVRGHKRRELLACLLEARLAGRSEVTRLGLLDLLYPSHDEQLASAALRDMVHHLRAECGPHLILTTPGGYALGQVSSDAEDFLRTGDTRLWRGVYLASEGADHGDDTVRSALCLALGERAEALLTSDPAEAARLGRLLLAADPYDHTALGVTLNALRALHNHRGLTQTYGQARARLLEVGERLPEHWADYLAVRSGGTP</sequence>
<dbReference type="OrthoDB" id="51592at2"/>
<reference evidence="3 4" key="1">
    <citation type="submission" date="2018-06" db="EMBL/GenBank/DDBJ databases">
        <title>Genomic Encyclopedia of Type Strains, Phase IV (KMG-IV): sequencing the most valuable type-strain genomes for metagenomic binning, comparative biology and taxonomic classification.</title>
        <authorList>
            <person name="Goeker M."/>
        </authorList>
    </citation>
    <scope>NUCLEOTIDE SEQUENCE [LARGE SCALE GENOMIC DNA]</scope>
    <source>
        <strain evidence="3 4">DSM 18048</strain>
    </source>
</reference>
<dbReference type="InterPro" id="IPR036388">
    <property type="entry name" value="WH-like_DNA-bd_sf"/>
</dbReference>
<dbReference type="InterPro" id="IPR041664">
    <property type="entry name" value="AAA_16"/>
</dbReference>
<dbReference type="InterPro" id="IPR027417">
    <property type="entry name" value="P-loop_NTPase"/>
</dbReference>
<dbReference type="Gene3D" id="1.25.40.10">
    <property type="entry name" value="Tetratricopeptide repeat domain"/>
    <property type="match status" value="1"/>
</dbReference>